<dbReference type="Gene3D" id="3.30.1460.10">
    <property type="match status" value="1"/>
</dbReference>
<dbReference type="EMBL" id="BARS01005421">
    <property type="protein sequence ID" value="GAF73148.1"/>
    <property type="molecule type" value="Genomic_DNA"/>
</dbReference>
<accession>X0RWH9</accession>
<sequence length="176" mass="20503">MTDSESNIKDLIQEYLLDEGLLRNKIPIDGKKLEFGFQFIFPPGPIAQKMVVIKPKNKDLIVISNPIQIAPQHVEVLNSLKDNRKIYFFKDIRKFFLAKDVFFRIDTQNSRYEISDQIFLKKDGTISKNSFYRSIRKVFTCSAYSNMILNEYCSGQIKPEDLSKSKDFTSDFSLYS</sequence>
<comment type="caution">
    <text evidence="1">The sequence shown here is derived from an EMBL/GenBank/DDBJ whole genome shotgun (WGS) entry which is preliminary data.</text>
</comment>
<protein>
    <recommendedName>
        <fullName evidence="2">DUF2299 domain-containing protein</fullName>
    </recommendedName>
</protein>
<proteinExistence type="predicted"/>
<dbReference type="AlphaFoldDB" id="X0RWH9"/>
<dbReference type="Pfam" id="PF10061">
    <property type="entry name" value="DUF2299"/>
    <property type="match status" value="1"/>
</dbReference>
<name>X0RWH9_9ZZZZ</name>
<gene>
    <name evidence="1" type="ORF">S01H1_10628</name>
</gene>
<reference evidence="1" key="1">
    <citation type="journal article" date="2014" name="Front. Microbiol.">
        <title>High frequency of phylogenetically diverse reductive dehalogenase-homologous genes in deep subseafloor sedimentary metagenomes.</title>
        <authorList>
            <person name="Kawai M."/>
            <person name="Futagami T."/>
            <person name="Toyoda A."/>
            <person name="Takaki Y."/>
            <person name="Nishi S."/>
            <person name="Hori S."/>
            <person name="Arai W."/>
            <person name="Tsubouchi T."/>
            <person name="Morono Y."/>
            <person name="Uchiyama I."/>
            <person name="Ito T."/>
            <person name="Fujiyama A."/>
            <person name="Inagaki F."/>
            <person name="Takami H."/>
        </authorList>
    </citation>
    <scope>NUCLEOTIDE SEQUENCE</scope>
    <source>
        <strain evidence="1">Expedition CK06-06</strain>
    </source>
</reference>
<evidence type="ECO:0008006" key="2">
    <source>
        <dbReference type="Google" id="ProtNLM"/>
    </source>
</evidence>
<dbReference type="InterPro" id="IPR018747">
    <property type="entry name" value="DUF2299"/>
</dbReference>
<evidence type="ECO:0000313" key="1">
    <source>
        <dbReference type="EMBL" id="GAF73148.1"/>
    </source>
</evidence>
<organism evidence="1">
    <name type="scientific">marine sediment metagenome</name>
    <dbReference type="NCBI Taxonomy" id="412755"/>
    <lineage>
        <taxon>unclassified sequences</taxon>
        <taxon>metagenomes</taxon>
        <taxon>ecological metagenomes</taxon>
    </lineage>
</organism>